<dbReference type="InterPro" id="IPR058600">
    <property type="entry name" value="YhjD-like"/>
</dbReference>
<dbReference type="Pfam" id="PF26325">
    <property type="entry name" value="YhjD"/>
    <property type="match status" value="1"/>
</dbReference>
<accession>A0A268F372</accession>
<evidence type="ECO:0000313" key="3">
    <source>
        <dbReference type="Proteomes" id="UP000215596"/>
    </source>
</evidence>
<dbReference type="EMBL" id="NPBY01000009">
    <property type="protein sequence ID" value="PAD79825.1"/>
    <property type="molecule type" value="Genomic_DNA"/>
</dbReference>
<proteinExistence type="predicted"/>
<organism evidence="2 3">
    <name type="scientific">Paenibacillus campinasensis</name>
    <dbReference type="NCBI Taxonomy" id="66347"/>
    <lineage>
        <taxon>Bacteria</taxon>
        <taxon>Bacillati</taxon>
        <taxon>Bacillota</taxon>
        <taxon>Bacilli</taxon>
        <taxon>Bacillales</taxon>
        <taxon>Paenibacillaceae</taxon>
        <taxon>Paenibacillus</taxon>
    </lineage>
</organism>
<dbReference type="RefSeq" id="WP_095263359.1">
    <property type="nucleotide sequence ID" value="NZ_NPBY01000009.1"/>
</dbReference>
<dbReference type="Proteomes" id="UP000215596">
    <property type="component" value="Unassembled WGS sequence"/>
</dbReference>
<reference evidence="2 3" key="1">
    <citation type="submission" date="2017-07" db="EMBL/GenBank/DDBJ databases">
        <title>Isolation and whole genome analysis of endospore-forming bacteria from heroin.</title>
        <authorList>
            <person name="Kalinowski J."/>
            <person name="Ahrens B."/>
            <person name="Al-Dilaimi A."/>
            <person name="Winkler A."/>
            <person name="Wibberg D."/>
            <person name="Schleenbecker U."/>
            <person name="Ruckert C."/>
            <person name="Wolfel R."/>
            <person name="Grass G."/>
        </authorList>
    </citation>
    <scope>NUCLEOTIDE SEQUENCE [LARGE SCALE GENOMIC DNA]</scope>
    <source>
        <strain evidence="2 3">7537-G1</strain>
    </source>
</reference>
<comment type="caution">
    <text evidence="2">The sequence shown here is derived from an EMBL/GenBank/DDBJ whole genome shotgun (WGS) entry which is preliminary data.</text>
</comment>
<dbReference type="AlphaFoldDB" id="A0A268F372"/>
<sequence>MTRLSKTPPPPSEEDAALVRDYVTYSVLLACANRDLRTLRTLDLKLSSLYIHSLDEVKKDITEHRRRIQLQLRRHGIRLYREERCAYGIEAHYLCRGFTCSLVAEWAEMKPIWIHLMMNHIMNQVSPGTQTDC</sequence>
<gene>
    <name evidence="2" type="ORF">CHH67_02305</name>
    <name evidence="1" type="ORF">GNP94_02370</name>
</gene>
<dbReference type="EMBL" id="WOAA01000001">
    <property type="protein sequence ID" value="MUG64846.1"/>
    <property type="molecule type" value="Genomic_DNA"/>
</dbReference>
<evidence type="ECO:0000313" key="1">
    <source>
        <dbReference type="EMBL" id="MUG64846.1"/>
    </source>
</evidence>
<evidence type="ECO:0000313" key="4">
    <source>
        <dbReference type="Proteomes" id="UP000435177"/>
    </source>
</evidence>
<dbReference type="OrthoDB" id="2910298at2"/>
<name>A0A268F372_9BACL</name>
<protein>
    <submittedName>
        <fullName evidence="2">Uncharacterized protein</fullName>
    </submittedName>
</protein>
<evidence type="ECO:0000313" key="2">
    <source>
        <dbReference type="EMBL" id="PAD79825.1"/>
    </source>
</evidence>
<keyword evidence="4" id="KW-1185">Reference proteome</keyword>
<reference evidence="1 4" key="2">
    <citation type="submission" date="2019-11" db="EMBL/GenBank/DDBJ databases">
        <title>Draft genome sequences of five Paenibacillus species of dairy origin.</title>
        <authorList>
            <person name="Olajide A.M."/>
            <person name="Chen S."/>
            <person name="Lapointe G."/>
        </authorList>
    </citation>
    <scope>NUCLEOTIDE SEQUENCE [LARGE SCALE GENOMIC DNA]</scope>
    <source>
        <strain evidence="1 4">3CS1</strain>
    </source>
</reference>
<dbReference type="Proteomes" id="UP000435177">
    <property type="component" value="Unassembled WGS sequence"/>
</dbReference>